<organism evidence="1 2">
    <name type="scientific">Datura stramonium</name>
    <name type="common">Jimsonweed</name>
    <name type="synonym">Common thornapple</name>
    <dbReference type="NCBI Taxonomy" id="4076"/>
    <lineage>
        <taxon>Eukaryota</taxon>
        <taxon>Viridiplantae</taxon>
        <taxon>Streptophyta</taxon>
        <taxon>Embryophyta</taxon>
        <taxon>Tracheophyta</taxon>
        <taxon>Spermatophyta</taxon>
        <taxon>Magnoliopsida</taxon>
        <taxon>eudicotyledons</taxon>
        <taxon>Gunneridae</taxon>
        <taxon>Pentapetalae</taxon>
        <taxon>asterids</taxon>
        <taxon>lamiids</taxon>
        <taxon>Solanales</taxon>
        <taxon>Solanaceae</taxon>
        <taxon>Solanoideae</taxon>
        <taxon>Datureae</taxon>
        <taxon>Datura</taxon>
    </lineage>
</organism>
<keyword evidence="2" id="KW-1185">Reference proteome</keyword>
<evidence type="ECO:0000313" key="2">
    <source>
        <dbReference type="Proteomes" id="UP000823775"/>
    </source>
</evidence>
<sequence length="76" mass="8818">SKWRKRALFSNEAKCLSSEVVDLRREKAFYLEAIKDYGVLALIIPDSCACFGILEFWFQLVPSIWACLGDLEFFSY</sequence>
<feature type="non-terminal residue" evidence="1">
    <location>
        <position position="1"/>
    </location>
</feature>
<proteinExistence type="predicted"/>
<dbReference type="Proteomes" id="UP000823775">
    <property type="component" value="Unassembled WGS sequence"/>
</dbReference>
<evidence type="ECO:0000313" key="1">
    <source>
        <dbReference type="EMBL" id="MCD7470936.1"/>
    </source>
</evidence>
<accession>A0ABS8THI0</accession>
<name>A0ABS8THI0_DATST</name>
<dbReference type="EMBL" id="JACEIK010001632">
    <property type="protein sequence ID" value="MCD7470936.1"/>
    <property type="molecule type" value="Genomic_DNA"/>
</dbReference>
<reference evidence="1 2" key="1">
    <citation type="journal article" date="2021" name="BMC Genomics">
        <title>Datura genome reveals duplications of psychoactive alkaloid biosynthetic genes and high mutation rate following tissue culture.</title>
        <authorList>
            <person name="Rajewski A."/>
            <person name="Carter-House D."/>
            <person name="Stajich J."/>
            <person name="Litt A."/>
        </authorList>
    </citation>
    <scope>NUCLEOTIDE SEQUENCE [LARGE SCALE GENOMIC DNA]</scope>
    <source>
        <strain evidence="1">AR-01</strain>
    </source>
</reference>
<protein>
    <submittedName>
        <fullName evidence="1">Uncharacterized protein</fullName>
    </submittedName>
</protein>
<gene>
    <name evidence="1" type="ORF">HAX54_011178</name>
</gene>
<comment type="caution">
    <text evidence="1">The sequence shown here is derived from an EMBL/GenBank/DDBJ whole genome shotgun (WGS) entry which is preliminary data.</text>
</comment>